<dbReference type="PANTHER" id="PTHR11133:SF22">
    <property type="entry name" value="ALPHA-AMINOADIPIC SEMIALDEHYDE SYNTHASE, MITOCHONDRIAL"/>
    <property type="match status" value="1"/>
</dbReference>
<evidence type="ECO:0000259" key="2">
    <source>
        <dbReference type="Pfam" id="PF03435"/>
    </source>
</evidence>
<evidence type="ECO:0000256" key="1">
    <source>
        <dbReference type="ARBA" id="ARBA00023002"/>
    </source>
</evidence>
<reference evidence="4 5" key="1">
    <citation type="submission" date="2021-11" db="EMBL/GenBank/DDBJ databases">
        <title>Genomic of Niabella pedocola.</title>
        <authorList>
            <person name="Wu T."/>
        </authorList>
    </citation>
    <scope>NUCLEOTIDE SEQUENCE [LARGE SCALE GENOMIC DNA]</scope>
    <source>
        <strain evidence="4 5">JCM 31011</strain>
    </source>
</reference>
<feature type="domain" description="Saccharopine dehydrogenase NADP binding" evidence="2">
    <location>
        <begin position="4"/>
        <end position="119"/>
    </location>
</feature>
<dbReference type="InterPro" id="IPR032095">
    <property type="entry name" value="Sacchrp_dh-like_C"/>
</dbReference>
<dbReference type="Proteomes" id="UP001199816">
    <property type="component" value="Unassembled WGS sequence"/>
</dbReference>
<dbReference type="Gene3D" id="3.40.50.720">
    <property type="entry name" value="NAD(P)-binding Rossmann-like Domain"/>
    <property type="match status" value="1"/>
</dbReference>
<evidence type="ECO:0000313" key="4">
    <source>
        <dbReference type="EMBL" id="MCD2421395.1"/>
    </source>
</evidence>
<keyword evidence="1" id="KW-0560">Oxidoreductase</keyword>
<protein>
    <submittedName>
        <fullName evidence="4">Saccharopine dehydrogenase NADP-binding domain-containing protein</fullName>
    </submittedName>
</protein>
<dbReference type="SUPFAM" id="SSF55347">
    <property type="entry name" value="Glyceraldehyde-3-phosphate dehydrogenase-like, C-terminal domain"/>
    <property type="match status" value="1"/>
</dbReference>
<evidence type="ECO:0000313" key="5">
    <source>
        <dbReference type="Proteomes" id="UP001199816"/>
    </source>
</evidence>
<name>A0ABS8PJX7_9BACT</name>
<gene>
    <name evidence="4" type="ORF">LQ567_01380</name>
</gene>
<organism evidence="4 5">
    <name type="scientific">Niabella pedocola</name>
    <dbReference type="NCBI Taxonomy" id="1752077"/>
    <lineage>
        <taxon>Bacteria</taxon>
        <taxon>Pseudomonadati</taxon>
        <taxon>Bacteroidota</taxon>
        <taxon>Chitinophagia</taxon>
        <taxon>Chitinophagales</taxon>
        <taxon>Chitinophagaceae</taxon>
        <taxon>Niabella</taxon>
    </lineage>
</organism>
<dbReference type="Gene3D" id="3.30.360.10">
    <property type="entry name" value="Dihydrodipicolinate Reductase, domain 2"/>
    <property type="match status" value="1"/>
</dbReference>
<dbReference type="RefSeq" id="WP_231002301.1">
    <property type="nucleotide sequence ID" value="NZ_JAJNEC010000003.1"/>
</dbReference>
<sequence length="449" mass="49773">MKKILLFGAGKSATVLIRYLLDHAAQEHWQLTIAEANPELAQSKLNNHPSGKAIALHTEDAALRRALITEADIVISMLPPALHIFVARDCLDIGRNLLTASYIDEALLQLKASIEARGLLFLCETGLDPGIDHMSAMQLLDRIRQNGGMITGFKSHCGGLIAPENDNNPWHYKISWNPRNIALAGSAGAVYKENGTLIEISYDAVFENCTTLEVPALGKWACYPNRNSLTYIPVYQLETADTVIRTTIRHPGFCIAWNFIVKAGLSALTDTGLINSYRNQSIAAWFTACLNFHTRSPTFEDFLQRYVPAAEQQRVDTLFRYLGLLDTERIPPQATVSADILQYLLETRLPLAADDRDMIVMIHEIAYQVQGLQRQITSSLVVKGTDAGHTAMAKTVGLPLGIAAKLILSGQIRATGLQIPTIKEIYEPILLELQQYAIRFTEEDNRIPV</sequence>
<dbReference type="Gene3D" id="1.10.1870.10">
    <property type="entry name" value="Domain 3, Saccharopine reductase"/>
    <property type="match status" value="1"/>
</dbReference>
<evidence type="ECO:0000259" key="3">
    <source>
        <dbReference type="Pfam" id="PF16653"/>
    </source>
</evidence>
<dbReference type="PANTHER" id="PTHR11133">
    <property type="entry name" value="SACCHAROPINE DEHYDROGENASE"/>
    <property type="match status" value="1"/>
</dbReference>
<dbReference type="Pfam" id="PF16653">
    <property type="entry name" value="Sacchrp_dh_C"/>
    <property type="match status" value="1"/>
</dbReference>
<dbReference type="EMBL" id="JAJNEC010000003">
    <property type="protein sequence ID" value="MCD2421395.1"/>
    <property type="molecule type" value="Genomic_DNA"/>
</dbReference>
<proteinExistence type="predicted"/>
<dbReference type="Pfam" id="PF03435">
    <property type="entry name" value="Sacchrp_dh_NADP"/>
    <property type="match status" value="1"/>
</dbReference>
<dbReference type="SUPFAM" id="SSF51735">
    <property type="entry name" value="NAD(P)-binding Rossmann-fold domains"/>
    <property type="match status" value="1"/>
</dbReference>
<dbReference type="InterPro" id="IPR036291">
    <property type="entry name" value="NAD(P)-bd_dom_sf"/>
</dbReference>
<feature type="domain" description="Saccharopine dehydrogenase-like C-terminal" evidence="3">
    <location>
        <begin position="126"/>
        <end position="436"/>
    </location>
</feature>
<dbReference type="InterPro" id="IPR005097">
    <property type="entry name" value="Sacchrp_dh_NADP-bd"/>
</dbReference>
<accession>A0ABS8PJX7</accession>
<comment type="caution">
    <text evidence="4">The sequence shown here is derived from an EMBL/GenBank/DDBJ whole genome shotgun (WGS) entry which is preliminary data.</text>
</comment>
<keyword evidence="5" id="KW-1185">Reference proteome</keyword>
<dbReference type="InterPro" id="IPR051168">
    <property type="entry name" value="AASS"/>
</dbReference>